<evidence type="ECO:0000256" key="3">
    <source>
        <dbReference type="ARBA" id="ARBA00022679"/>
    </source>
</evidence>
<dbReference type="GO" id="GO:0051301">
    <property type="term" value="P:cell division"/>
    <property type="evidence" value="ECO:0007669"/>
    <property type="project" value="InterPro"/>
</dbReference>
<dbReference type="GO" id="GO:0009252">
    <property type="term" value="P:peptidoglycan biosynthetic process"/>
    <property type="evidence" value="ECO:0007669"/>
    <property type="project" value="UniProtKB-KW"/>
</dbReference>
<reference evidence="17 18" key="1">
    <citation type="journal article" date="2015" name="Nature">
        <title>rRNA introns, odd ribosomes, and small enigmatic genomes across a large radiation of phyla.</title>
        <authorList>
            <person name="Brown C.T."/>
            <person name="Hug L.A."/>
            <person name="Thomas B.C."/>
            <person name="Sharon I."/>
            <person name="Castelle C.J."/>
            <person name="Singh A."/>
            <person name="Wilkins M.J."/>
            <person name="Williams K.H."/>
            <person name="Banfield J.F."/>
        </authorList>
    </citation>
    <scope>NUCLEOTIDE SEQUENCE [LARGE SCALE GENOMIC DNA]</scope>
</reference>
<dbReference type="GO" id="GO:0008955">
    <property type="term" value="F:peptidoglycan glycosyltransferase activity"/>
    <property type="evidence" value="ECO:0007669"/>
    <property type="project" value="UniProtKB-EC"/>
</dbReference>
<feature type="transmembrane region" description="Helical" evidence="16">
    <location>
        <begin position="142"/>
        <end position="161"/>
    </location>
</feature>
<feature type="transmembrane region" description="Helical" evidence="16">
    <location>
        <begin position="118"/>
        <end position="135"/>
    </location>
</feature>
<evidence type="ECO:0000256" key="6">
    <source>
        <dbReference type="ARBA" id="ARBA00022984"/>
    </source>
</evidence>
<evidence type="ECO:0000256" key="9">
    <source>
        <dbReference type="ARBA" id="ARBA00032370"/>
    </source>
</evidence>
<keyword evidence="7 16" id="KW-1133">Transmembrane helix</keyword>
<accession>A0A837IAV1</accession>
<proteinExistence type="inferred from homology"/>
<keyword evidence="6" id="KW-0573">Peptidoglycan synthesis</keyword>
<gene>
    <name evidence="17" type="ORF">UW25_C0001G0082</name>
</gene>
<dbReference type="PANTHER" id="PTHR30474">
    <property type="entry name" value="CELL CYCLE PROTEIN"/>
    <property type="match status" value="1"/>
</dbReference>
<comment type="similarity">
    <text evidence="11">Belongs to the SEDS family. FtsW subfamily.</text>
</comment>
<name>A0A837IAV1_9BACT</name>
<evidence type="ECO:0000313" key="17">
    <source>
        <dbReference type="EMBL" id="KKT37274.1"/>
    </source>
</evidence>
<protein>
    <recommendedName>
        <fullName evidence="12">Probable peptidoglycan glycosyltransferase FtsW</fullName>
        <ecNumber evidence="14">2.4.99.28</ecNumber>
    </recommendedName>
    <alternativeName>
        <fullName evidence="13">Cell division protein FtsW</fullName>
    </alternativeName>
    <alternativeName>
        <fullName evidence="10">Cell wall polymerase</fullName>
    </alternativeName>
    <alternativeName>
        <fullName evidence="9">Peptidoglycan polymerase</fullName>
    </alternativeName>
</protein>
<comment type="catalytic activity">
    <reaction evidence="15">
        <text>[GlcNAc-(1-&gt;4)-Mur2Ac(oyl-L-Ala-gamma-D-Glu-L-Lys-D-Ala-D-Ala)](n)-di-trans,octa-cis-undecaprenyl diphosphate + beta-D-GlcNAc-(1-&gt;4)-Mur2Ac(oyl-L-Ala-gamma-D-Glu-L-Lys-D-Ala-D-Ala)-di-trans,octa-cis-undecaprenyl diphosphate = [GlcNAc-(1-&gt;4)-Mur2Ac(oyl-L-Ala-gamma-D-Glu-L-Lys-D-Ala-D-Ala)](n+1)-di-trans,octa-cis-undecaprenyl diphosphate + di-trans,octa-cis-undecaprenyl diphosphate + H(+)</text>
        <dbReference type="Rhea" id="RHEA:23708"/>
        <dbReference type="Rhea" id="RHEA-COMP:9602"/>
        <dbReference type="Rhea" id="RHEA-COMP:9603"/>
        <dbReference type="ChEBI" id="CHEBI:15378"/>
        <dbReference type="ChEBI" id="CHEBI:58405"/>
        <dbReference type="ChEBI" id="CHEBI:60033"/>
        <dbReference type="ChEBI" id="CHEBI:78435"/>
        <dbReference type="EC" id="2.4.99.28"/>
    </reaction>
</comment>
<dbReference type="Pfam" id="PF01098">
    <property type="entry name" value="FTSW_RODA_SPOVE"/>
    <property type="match status" value="1"/>
</dbReference>
<dbReference type="GO" id="GO:0008360">
    <property type="term" value="P:regulation of cell shape"/>
    <property type="evidence" value="ECO:0007669"/>
    <property type="project" value="UniProtKB-KW"/>
</dbReference>
<dbReference type="Proteomes" id="UP000033815">
    <property type="component" value="Unassembled WGS sequence"/>
</dbReference>
<keyword evidence="2" id="KW-0328">Glycosyltransferase</keyword>
<dbReference type="GO" id="GO:0015648">
    <property type="term" value="F:lipid-linked peptidoglycan transporter activity"/>
    <property type="evidence" value="ECO:0007669"/>
    <property type="project" value="TreeGrafter"/>
</dbReference>
<evidence type="ECO:0000256" key="13">
    <source>
        <dbReference type="ARBA" id="ARBA00041418"/>
    </source>
</evidence>
<feature type="transmembrane region" description="Helical" evidence="16">
    <location>
        <begin position="167"/>
        <end position="183"/>
    </location>
</feature>
<feature type="transmembrane region" description="Helical" evidence="16">
    <location>
        <begin position="46"/>
        <end position="66"/>
    </location>
</feature>
<feature type="transmembrane region" description="Helical" evidence="16">
    <location>
        <begin position="190"/>
        <end position="211"/>
    </location>
</feature>
<dbReference type="EMBL" id="LCHP01000001">
    <property type="protein sequence ID" value="KKT37274.1"/>
    <property type="molecule type" value="Genomic_DNA"/>
</dbReference>
<feature type="transmembrane region" description="Helical" evidence="16">
    <location>
        <begin position="12"/>
        <end position="34"/>
    </location>
</feature>
<evidence type="ECO:0000256" key="7">
    <source>
        <dbReference type="ARBA" id="ARBA00022989"/>
    </source>
</evidence>
<comment type="subcellular location">
    <subcellularLocation>
        <location evidence="1">Membrane</location>
        <topology evidence="1">Multi-pass membrane protein</topology>
    </subcellularLocation>
</comment>
<evidence type="ECO:0000256" key="16">
    <source>
        <dbReference type="SAM" id="Phobius"/>
    </source>
</evidence>
<feature type="transmembrane region" description="Helical" evidence="16">
    <location>
        <begin position="78"/>
        <end position="98"/>
    </location>
</feature>
<keyword evidence="8 16" id="KW-0472">Membrane</keyword>
<comment type="caution">
    <text evidence="17">The sequence shown here is derived from an EMBL/GenBank/DDBJ whole genome shotgun (WGS) entry which is preliminary data.</text>
</comment>
<feature type="transmembrane region" description="Helical" evidence="16">
    <location>
        <begin position="338"/>
        <end position="362"/>
    </location>
</feature>
<evidence type="ECO:0000256" key="8">
    <source>
        <dbReference type="ARBA" id="ARBA00023136"/>
    </source>
</evidence>
<evidence type="ECO:0000256" key="5">
    <source>
        <dbReference type="ARBA" id="ARBA00022960"/>
    </source>
</evidence>
<dbReference type="PANTHER" id="PTHR30474:SF2">
    <property type="entry name" value="PEPTIDOGLYCAN GLYCOSYLTRANSFERASE FTSW-RELATED"/>
    <property type="match status" value="1"/>
</dbReference>
<evidence type="ECO:0000256" key="10">
    <source>
        <dbReference type="ARBA" id="ARBA00033270"/>
    </source>
</evidence>
<evidence type="ECO:0000313" key="18">
    <source>
        <dbReference type="Proteomes" id="UP000033815"/>
    </source>
</evidence>
<evidence type="ECO:0000256" key="12">
    <source>
        <dbReference type="ARBA" id="ARBA00041185"/>
    </source>
</evidence>
<organism evidence="17 18">
    <name type="scientific">Candidatus Nomurabacteria bacterium GW2011_GWB1_44_12</name>
    <dbReference type="NCBI Taxonomy" id="1618748"/>
    <lineage>
        <taxon>Bacteria</taxon>
        <taxon>Candidatus Nomuraibacteriota</taxon>
    </lineage>
</organism>
<evidence type="ECO:0000256" key="15">
    <source>
        <dbReference type="ARBA" id="ARBA00049902"/>
    </source>
</evidence>
<dbReference type="GO" id="GO:0005886">
    <property type="term" value="C:plasma membrane"/>
    <property type="evidence" value="ECO:0007669"/>
    <property type="project" value="TreeGrafter"/>
</dbReference>
<evidence type="ECO:0000256" key="2">
    <source>
        <dbReference type="ARBA" id="ARBA00022676"/>
    </source>
</evidence>
<evidence type="ECO:0000256" key="1">
    <source>
        <dbReference type="ARBA" id="ARBA00004141"/>
    </source>
</evidence>
<keyword evidence="4 16" id="KW-0812">Transmembrane</keyword>
<dbReference type="AlphaFoldDB" id="A0A837IAV1"/>
<evidence type="ECO:0000256" key="11">
    <source>
        <dbReference type="ARBA" id="ARBA00038053"/>
    </source>
</evidence>
<feature type="transmembrane region" description="Helical" evidence="16">
    <location>
        <begin position="275"/>
        <end position="295"/>
    </location>
</feature>
<keyword evidence="3" id="KW-0808">Transferase</keyword>
<dbReference type="EC" id="2.4.99.28" evidence="14"/>
<feature type="transmembrane region" description="Helical" evidence="16">
    <location>
        <begin position="307"/>
        <end position="332"/>
    </location>
</feature>
<evidence type="ECO:0000256" key="14">
    <source>
        <dbReference type="ARBA" id="ARBA00044770"/>
    </source>
</evidence>
<keyword evidence="5" id="KW-0133">Cell shape</keyword>
<sequence>MMRKFQSIDKIFLGITALLALVGLFVFTSASFGLFARKGFSLKDLLFDQVIMGLLLGIIIAAFVAFKFNLKFLQTNALYIFIGSIIVTLLVFIPGVGLEHGGAHRWIDLRVITFQPSEFLKLGAVIYFAALLPILKERIRTLKTALIVTGGILLFPAIVLLAEPDTGTFAVIFAAVIAMLLSAGMRLRHFALIVLISILAVGVLALARPYVGERILTYLDPSHDPQGASYQIQKSLLAIGSGGITGRGFGQSLQKFGSLPEPTGDSIFAVVGEEFGFIGGFVIIILFLLFGVRGIQIARRAPNMFESLLAVGIVILIVSQSFANIAAMLGLIPLTGVPLVFVSHGGSAILFAFLEVGILLNISKRN</sequence>
<evidence type="ECO:0000256" key="4">
    <source>
        <dbReference type="ARBA" id="ARBA00022692"/>
    </source>
</evidence>
<dbReference type="GO" id="GO:0032153">
    <property type="term" value="C:cell division site"/>
    <property type="evidence" value="ECO:0007669"/>
    <property type="project" value="TreeGrafter"/>
</dbReference>
<dbReference type="InterPro" id="IPR001182">
    <property type="entry name" value="FtsW/RodA"/>
</dbReference>